<keyword evidence="3" id="KW-1185">Reference proteome</keyword>
<dbReference type="PATRIC" id="fig|517011.3.peg.3020"/>
<sequence>MSAYTLQDLARKMADIDFVMLQTTTDGGEHAARPMSNNGDVDYDGDSWFFTFENTRMVADIRRDPKVGLSFTGAKSLLGKPPIFVAVQGHCHLHTDKATFAEHWVKDLERWFEQGIDTPGIVLLHVRASRIAWWDGEDNGELTV</sequence>
<name>A0A0R0CQG3_9GAMM</name>
<evidence type="ECO:0000313" key="3">
    <source>
        <dbReference type="Proteomes" id="UP000051386"/>
    </source>
</evidence>
<dbReference type="SUPFAM" id="SSF50475">
    <property type="entry name" value="FMN-binding split barrel"/>
    <property type="match status" value="1"/>
</dbReference>
<dbReference type="AlphaFoldDB" id="A0A0R0CQG3"/>
<dbReference type="Gene3D" id="2.30.110.10">
    <property type="entry name" value="Electron Transport, Fmn-binding Protein, Chain A"/>
    <property type="match status" value="1"/>
</dbReference>
<evidence type="ECO:0000313" key="2">
    <source>
        <dbReference type="EMBL" id="KRG72157.1"/>
    </source>
</evidence>
<dbReference type="InterPro" id="IPR052917">
    <property type="entry name" value="Stress-Dev_Protein"/>
</dbReference>
<dbReference type="EMBL" id="LDJK01000075">
    <property type="protein sequence ID" value="KRG72157.1"/>
    <property type="molecule type" value="Genomic_DNA"/>
</dbReference>
<feature type="domain" description="General stress protein FMN-binding split barrel" evidence="1">
    <location>
        <begin position="7"/>
        <end position="138"/>
    </location>
</feature>
<dbReference type="Proteomes" id="UP000051386">
    <property type="component" value="Unassembled WGS sequence"/>
</dbReference>
<dbReference type="PANTHER" id="PTHR34818">
    <property type="entry name" value="PROTEIN BLI-3"/>
    <property type="match status" value="1"/>
</dbReference>
<organism evidence="2 3">
    <name type="scientific">Stenotrophomonas chelatiphaga</name>
    <dbReference type="NCBI Taxonomy" id="517011"/>
    <lineage>
        <taxon>Bacteria</taxon>
        <taxon>Pseudomonadati</taxon>
        <taxon>Pseudomonadota</taxon>
        <taxon>Gammaproteobacteria</taxon>
        <taxon>Lysobacterales</taxon>
        <taxon>Lysobacteraceae</taxon>
        <taxon>Stenotrophomonas</taxon>
    </lineage>
</organism>
<gene>
    <name evidence="2" type="ORF">ABB28_14805</name>
</gene>
<evidence type="ECO:0000259" key="1">
    <source>
        <dbReference type="Pfam" id="PF16242"/>
    </source>
</evidence>
<accession>A0A0R0CQG3</accession>
<reference evidence="2 3" key="1">
    <citation type="submission" date="2015-05" db="EMBL/GenBank/DDBJ databases">
        <title>Genome sequencing and analysis of members of genus Stenotrophomonas.</title>
        <authorList>
            <person name="Patil P.P."/>
            <person name="Midha S."/>
            <person name="Patil P.B."/>
        </authorList>
    </citation>
    <scope>NUCLEOTIDE SEQUENCE [LARGE SCALE GENOMIC DNA]</scope>
    <source>
        <strain evidence="2 3">DSM 21508</strain>
    </source>
</reference>
<dbReference type="InterPro" id="IPR012349">
    <property type="entry name" value="Split_barrel_FMN-bd"/>
</dbReference>
<dbReference type="InterPro" id="IPR038725">
    <property type="entry name" value="YdaG_split_barrel_FMN-bd"/>
</dbReference>
<protein>
    <submittedName>
        <fullName evidence="2">Pyridoxamine 5'-phosphate oxidase</fullName>
    </submittedName>
</protein>
<proteinExistence type="predicted"/>
<dbReference type="PANTHER" id="PTHR34818:SF1">
    <property type="entry name" value="PROTEIN BLI-3"/>
    <property type="match status" value="1"/>
</dbReference>
<dbReference type="Pfam" id="PF16242">
    <property type="entry name" value="Pyrid_ox_like"/>
    <property type="match status" value="1"/>
</dbReference>
<comment type="caution">
    <text evidence="2">The sequence shown here is derived from an EMBL/GenBank/DDBJ whole genome shotgun (WGS) entry which is preliminary data.</text>
</comment>